<keyword evidence="2" id="KW-1185">Reference proteome</keyword>
<gene>
    <name evidence="1" type="ORF">AL399_08795</name>
</gene>
<comment type="caution">
    <text evidence="1">The sequence shown here is derived from an EMBL/GenBank/DDBJ whole genome shotgun (WGS) entry which is preliminary data.</text>
</comment>
<dbReference type="STRING" id="1702214.AL399_08795"/>
<evidence type="ECO:0008006" key="3">
    <source>
        <dbReference type="Google" id="ProtNLM"/>
    </source>
</evidence>
<dbReference type="AlphaFoldDB" id="A0A0Q4B756"/>
<dbReference type="Gene3D" id="3.90.70.10">
    <property type="entry name" value="Cysteine proteinases"/>
    <property type="match status" value="1"/>
</dbReference>
<dbReference type="PATRIC" id="fig|1702214.3.peg.405"/>
<accession>A0A0Q4B756</accession>
<proteinExistence type="predicted"/>
<protein>
    <recommendedName>
        <fullName evidence="3">Peptidase C1A papain C-terminal domain-containing protein</fullName>
    </recommendedName>
</protein>
<sequence>MGRIYYLLLAAALLLSANLYGQGVIPLTPEEYASLPQVVLPDSAVASQQRPKLLVPPSPPPGHQGSLGSCTAWATAYAAMGVLYSPSPMQFPSPSTVAIEGGALPTL</sequence>
<reference evidence="1" key="1">
    <citation type="submission" date="2015-08" db="EMBL/GenBank/DDBJ databases">
        <title>Candidatus Bacteriodes Periocalifornicus.</title>
        <authorList>
            <person name="McLean J.S."/>
            <person name="Kelley S."/>
        </authorList>
    </citation>
    <scope>NUCLEOTIDE SEQUENCE [LARGE SCALE GENOMIC DNA]</scope>
    <source>
        <strain evidence="1">12B</strain>
    </source>
</reference>
<name>A0A0Q4B756_9BACT</name>
<evidence type="ECO:0000313" key="2">
    <source>
        <dbReference type="Proteomes" id="UP000054172"/>
    </source>
</evidence>
<organism evidence="1 2">
    <name type="scientific">Candidatus [Bacteroides] periocalifornicus</name>
    <dbReference type="NCBI Taxonomy" id="1702214"/>
    <lineage>
        <taxon>Bacteria</taxon>
        <taxon>Pseudomonadati</taxon>
        <taxon>Bacteroidota</taxon>
    </lineage>
</organism>
<dbReference type="Proteomes" id="UP000054172">
    <property type="component" value="Unassembled WGS sequence"/>
</dbReference>
<dbReference type="EMBL" id="LIIK01000060">
    <property type="protein sequence ID" value="KQM08182.1"/>
    <property type="molecule type" value="Genomic_DNA"/>
</dbReference>
<evidence type="ECO:0000313" key="1">
    <source>
        <dbReference type="EMBL" id="KQM08182.1"/>
    </source>
</evidence>